<dbReference type="EMBL" id="ODYU01001810">
    <property type="protein sequence ID" value="SOQ38523.1"/>
    <property type="molecule type" value="Genomic_DNA"/>
</dbReference>
<gene>
    <name evidence="1" type="ORF">SFRICE_021432</name>
</gene>
<name>A0A2H1VCF3_SPOFR</name>
<evidence type="ECO:0000313" key="1">
    <source>
        <dbReference type="EMBL" id="SOQ38523.1"/>
    </source>
</evidence>
<sequence length="141" mass="16030">MLKIFTYTGVIENHVVPFILLNRYSVIYSTVGAVAGQSAATQRVSGSIPARNNSLCDPQIVISGLGMMWGKSSNDFFSLEQGEREWRRNEDALEHISSKNRSCLSPLSLAWQKTQVKLHNFTFLWMEMFDSHQTNLFRSLV</sequence>
<dbReference type="AlphaFoldDB" id="A0A2H1VCF3"/>
<accession>A0A2H1VCF3</accession>
<organism evidence="1">
    <name type="scientific">Spodoptera frugiperda</name>
    <name type="common">Fall armyworm</name>
    <dbReference type="NCBI Taxonomy" id="7108"/>
    <lineage>
        <taxon>Eukaryota</taxon>
        <taxon>Metazoa</taxon>
        <taxon>Ecdysozoa</taxon>
        <taxon>Arthropoda</taxon>
        <taxon>Hexapoda</taxon>
        <taxon>Insecta</taxon>
        <taxon>Pterygota</taxon>
        <taxon>Neoptera</taxon>
        <taxon>Endopterygota</taxon>
        <taxon>Lepidoptera</taxon>
        <taxon>Glossata</taxon>
        <taxon>Ditrysia</taxon>
        <taxon>Noctuoidea</taxon>
        <taxon>Noctuidae</taxon>
        <taxon>Amphipyrinae</taxon>
        <taxon>Spodoptera</taxon>
    </lineage>
</organism>
<proteinExistence type="predicted"/>
<reference evidence="1" key="1">
    <citation type="submission" date="2016-07" db="EMBL/GenBank/DDBJ databases">
        <authorList>
            <person name="Bretaudeau A."/>
        </authorList>
    </citation>
    <scope>NUCLEOTIDE SEQUENCE</scope>
    <source>
        <strain evidence="1">Rice</strain>
        <tissue evidence="1">Whole body</tissue>
    </source>
</reference>
<protein>
    <submittedName>
        <fullName evidence="1">SFRICE_021432</fullName>
    </submittedName>
</protein>